<dbReference type="Gene3D" id="2.40.50.140">
    <property type="entry name" value="Nucleic acid-binding proteins"/>
    <property type="match status" value="1"/>
</dbReference>
<comment type="caution">
    <text evidence="2">Lacks conserved residue(s) required for the propagation of feature annotation.</text>
</comment>
<dbReference type="InterPro" id="IPR000424">
    <property type="entry name" value="Primosome_PriB/ssb"/>
</dbReference>
<dbReference type="AlphaFoldDB" id="A0A0B2JY33"/>
<evidence type="ECO:0000256" key="4">
    <source>
        <dbReference type="SAM" id="MobiDB-lite"/>
    </source>
</evidence>
<dbReference type="RefSeq" id="WP_039206804.1">
    <property type="nucleotide sequence ID" value="NZ_DFHJ01000086.1"/>
</dbReference>
<protein>
    <recommendedName>
        <fullName evidence="2 3">Single-stranded DNA-binding protein</fullName>
        <shortName evidence="2">SSB</shortName>
    </recommendedName>
</protein>
<dbReference type="GO" id="GO:0006260">
    <property type="term" value="P:DNA replication"/>
    <property type="evidence" value="ECO:0007669"/>
    <property type="project" value="UniProtKB-UniRule"/>
</dbReference>
<dbReference type="PANTHER" id="PTHR10302:SF27">
    <property type="entry name" value="SINGLE-STRANDED DNA-BINDING PROTEIN"/>
    <property type="match status" value="1"/>
</dbReference>
<keyword evidence="1 2" id="KW-0238">DNA-binding</keyword>
<dbReference type="eggNOG" id="COG0629">
    <property type="taxonomic scope" value="Bacteria"/>
</dbReference>
<feature type="compositionally biased region" description="Low complexity" evidence="4">
    <location>
        <begin position="120"/>
        <end position="133"/>
    </location>
</feature>
<dbReference type="InterPro" id="IPR012340">
    <property type="entry name" value="NA-bd_OB-fold"/>
</dbReference>
<dbReference type="STRING" id="82374.NZ47_04285"/>
<dbReference type="CDD" id="cd04496">
    <property type="entry name" value="SSB_OBF"/>
    <property type="match status" value="1"/>
</dbReference>
<evidence type="ECO:0000313" key="6">
    <source>
        <dbReference type="Proteomes" id="UP000030993"/>
    </source>
</evidence>
<dbReference type="PANTHER" id="PTHR10302">
    <property type="entry name" value="SINGLE-STRANDED DNA-BINDING PROTEIN"/>
    <property type="match status" value="1"/>
</dbReference>
<keyword evidence="2" id="KW-0235">DNA replication</keyword>
<dbReference type="Proteomes" id="UP000030993">
    <property type="component" value="Unassembled WGS sequence"/>
</dbReference>
<dbReference type="HAMAP" id="MF_00984">
    <property type="entry name" value="SSB"/>
    <property type="match status" value="1"/>
</dbReference>
<dbReference type="PROSITE" id="PS50935">
    <property type="entry name" value="SSB"/>
    <property type="match status" value="1"/>
</dbReference>
<dbReference type="GO" id="GO:0006310">
    <property type="term" value="P:DNA recombination"/>
    <property type="evidence" value="ECO:0007669"/>
    <property type="project" value="UniProtKB-UniRule"/>
</dbReference>
<dbReference type="GO" id="GO:0003697">
    <property type="term" value="F:single-stranded DNA binding"/>
    <property type="evidence" value="ECO:0007669"/>
    <property type="project" value="UniProtKB-UniRule"/>
</dbReference>
<comment type="caution">
    <text evidence="5">The sequence shown here is derived from an EMBL/GenBank/DDBJ whole genome shotgun (WGS) entry which is preliminary data.</text>
</comment>
<dbReference type="GO" id="GO:0009295">
    <property type="term" value="C:nucleoid"/>
    <property type="evidence" value="ECO:0007669"/>
    <property type="project" value="TreeGrafter"/>
</dbReference>
<keyword evidence="2" id="KW-0233">DNA recombination</keyword>
<dbReference type="SUPFAM" id="SSF50249">
    <property type="entry name" value="Nucleic acid-binding proteins"/>
    <property type="match status" value="1"/>
</dbReference>
<sequence length="148" mass="15833">MNKVILAGRLARDPEMRYTTSGKAVASFSLAVNRRFGRNAGDQQQTADFIPIIAWEKLAEICGNNLIKGSQVLVEGRMQVRSYEAQDGSKRYVTEVVANEIEFMGSKQQRDPNANGGGFAPSPAAAPAEAAPMGGFGGSPVPDDDIPF</sequence>
<evidence type="ECO:0000256" key="2">
    <source>
        <dbReference type="HAMAP-Rule" id="MF_00984"/>
    </source>
</evidence>
<organism evidence="5 6">
    <name type="scientific">Anaerovibrio lipolyticus</name>
    <dbReference type="NCBI Taxonomy" id="82374"/>
    <lineage>
        <taxon>Bacteria</taxon>
        <taxon>Bacillati</taxon>
        <taxon>Bacillota</taxon>
        <taxon>Negativicutes</taxon>
        <taxon>Selenomonadales</taxon>
        <taxon>Selenomonadaceae</taxon>
        <taxon>Anaerovibrio</taxon>
    </lineage>
</organism>
<dbReference type="NCBIfam" id="TIGR00621">
    <property type="entry name" value="ssb"/>
    <property type="match status" value="1"/>
</dbReference>
<dbReference type="GO" id="GO:0006281">
    <property type="term" value="P:DNA repair"/>
    <property type="evidence" value="ECO:0007669"/>
    <property type="project" value="UniProtKB-UniRule"/>
</dbReference>
<reference evidence="5 6" key="1">
    <citation type="journal article" date="2013" name="PLoS ONE">
        <title>Identification and characterization of three novel lipases belonging to families II and V from Anaerovibrio lipolyticus 5ST.</title>
        <authorList>
            <person name="Prive F."/>
            <person name="Kaderbhai N.N."/>
            <person name="Girdwood S."/>
            <person name="Worgan H.J."/>
            <person name="Pinloche E."/>
            <person name="Scollan N.D."/>
            <person name="Huws S.A."/>
            <person name="Newbold C.J."/>
        </authorList>
    </citation>
    <scope>NUCLEOTIDE SEQUENCE [LARGE SCALE GENOMIC DNA]</scope>
    <source>
        <strain evidence="5 6">5S</strain>
    </source>
</reference>
<name>A0A0B2JY33_9FIRM</name>
<dbReference type="EMBL" id="JSCE01000086">
    <property type="protein sequence ID" value="KHM52509.1"/>
    <property type="molecule type" value="Genomic_DNA"/>
</dbReference>
<keyword evidence="2" id="KW-0234">DNA repair</keyword>
<feature type="short sequence motif" description="Important for interaction with partner proteins" evidence="2">
    <location>
        <begin position="143"/>
        <end position="148"/>
    </location>
</feature>
<evidence type="ECO:0000313" key="5">
    <source>
        <dbReference type="EMBL" id="KHM52509.1"/>
    </source>
</evidence>
<gene>
    <name evidence="5" type="ORF">NZ47_04285</name>
</gene>
<feature type="region of interest" description="Disordered" evidence="4">
    <location>
        <begin position="104"/>
        <end position="148"/>
    </location>
</feature>
<comment type="subunit">
    <text evidence="2">Homotetramer.</text>
</comment>
<keyword evidence="6" id="KW-1185">Reference proteome</keyword>
<keyword evidence="2" id="KW-0227">DNA damage</keyword>
<proteinExistence type="inferred from homology"/>
<dbReference type="InterPro" id="IPR011344">
    <property type="entry name" value="ssDNA-bd"/>
</dbReference>
<dbReference type="Pfam" id="PF00436">
    <property type="entry name" value="SSB"/>
    <property type="match status" value="1"/>
</dbReference>
<comment type="function">
    <text evidence="2">Plays an important role in DNA replication, recombination and repair. Binds to ssDNA and to an array of partner proteins to recruit them to their sites of action during DNA metabolism.</text>
</comment>
<accession>A0A0B2JY33</accession>
<evidence type="ECO:0000256" key="1">
    <source>
        <dbReference type="ARBA" id="ARBA00023125"/>
    </source>
</evidence>
<evidence type="ECO:0000256" key="3">
    <source>
        <dbReference type="RuleBase" id="RU000524"/>
    </source>
</evidence>